<dbReference type="InterPro" id="IPR005999">
    <property type="entry name" value="Glycerol_kin"/>
</dbReference>
<evidence type="ECO:0000256" key="9">
    <source>
        <dbReference type="ARBA" id="ARBA00043149"/>
    </source>
</evidence>
<keyword evidence="15" id="KW-1185">Reference proteome</keyword>
<evidence type="ECO:0000256" key="10">
    <source>
        <dbReference type="ARBA" id="ARBA00052101"/>
    </source>
</evidence>
<comment type="caution">
    <text evidence="14">The sequence shown here is derived from an EMBL/GenBank/DDBJ whole genome shotgun (WGS) entry which is preliminary data.</text>
</comment>
<keyword evidence="4 11" id="KW-0808">Transferase</keyword>
<dbReference type="AlphaFoldDB" id="A0A368L4H2"/>
<dbReference type="InterPro" id="IPR043129">
    <property type="entry name" value="ATPase_NBD"/>
</dbReference>
<dbReference type="PROSITE" id="PS00445">
    <property type="entry name" value="FGGY_KINASES_2"/>
    <property type="match status" value="1"/>
</dbReference>
<evidence type="ECO:0000256" key="4">
    <source>
        <dbReference type="ARBA" id="ARBA00022679"/>
    </source>
</evidence>
<dbReference type="InterPro" id="IPR018483">
    <property type="entry name" value="Carb_kinase_FGGY_CS"/>
</dbReference>
<dbReference type="OrthoDB" id="9805576at2"/>
<keyword evidence="6 11" id="KW-0418">Kinase</keyword>
<evidence type="ECO:0000259" key="13">
    <source>
        <dbReference type="Pfam" id="PF02782"/>
    </source>
</evidence>
<organism evidence="14 15">
    <name type="scientific">Parvibium lacunae</name>
    <dbReference type="NCBI Taxonomy" id="1888893"/>
    <lineage>
        <taxon>Bacteria</taxon>
        <taxon>Pseudomonadati</taxon>
        <taxon>Pseudomonadota</taxon>
        <taxon>Betaproteobacteria</taxon>
        <taxon>Burkholderiales</taxon>
        <taxon>Alcaligenaceae</taxon>
        <taxon>Parvibium</taxon>
    </lineage>
</organism>
<dbReference type="NCBIfam" id="TIGR01311">
    <property type="entry name" value="glycerol_kin"/>
    <property type="match status" value="1"/>
</dbReference>
<keyword evidence="8" id="KW-0067">ATP-binding</keyword>
<gene>
    <name evidence="14" type="primary">glpK</name>
    <name evidence="14" type="ORF">DU000_06555</name>
</gene>
<dbReference type="PIRSF" id="PIRSF000538">
    <property type="entry name" value="GlpK"/>
    <property type="match status" value="1"/>
</dbReference>
<proteinExistence type="inferred from homology"/>
<feature type="domain" description="Carbohydrate kinase FGGY N-terminal" evidence="12">
    <location>
        <begin position="7"/>
        <end position="254"/>
    </location>
</feature>
<dbReference type="EMBL" id="QPGB01000002">
    <property type="protein sequence ID" value="RCS58467.1"/>
    <property type="molecule type" value="Genomic_DNA"/>
</dbReference>
<keyword evidence="5" id="KW-0547">Nucleotide-binding</keyword>
<dbReference type="RefSeq" id="WP_114402550.1">
    <property type="nucleotide sequence ID" value="NZ_QPGB01000002.1"/>
</dbReference>
<accession>A0A368L4H2</accession>
<dbReference type="GO" id="GO:0005524">
    <property type="term" value="F:ATP binding"/>
    <property type="evidence" value="ECO:0007669"/>
    <property type="project" value="UniProtKB-KW"/>
</dbReference>
<reference evidence="14 15" key="1">
    <citation type="journal article" date="2018" name="Int. J. Syst. Evol. Microbiol.">
        <title>Parvibium lacunae gen. nov., sp. nov., a new member of the family Alcaligenaceae isolated from a freshwater pond.</title>
        <authorList>
            <person name="Chen W.M."/>
            <person name="Xie P.B."/>
            <person name="Hsu M.Y."/>
            <person name="Sheu S.Y."/>
        </authorList>
    </citation>
    <scope>NUCLEOTIDE SEQUENCE [LARGE SCALE GENOMIC DNA]</scope>
    <source>
        <strain evidence="14 15">KMB9</strain>
    </source>
</reference>
<evidence type="ECO:0000259" key="12">
    <source>
        <dbReference type="Pfam" id="PF00370"/>
    </source>
</evidence>
<dbReference type="Gene3D" id="3.30.420.40">
    <property type="match status" value="2"/>
</dbReference>
<dbReference type="GO" id="GO:0019563">
    <property type="term" value="P:glycerol catabolic process"/>
    <property type="evidence" value="ECO:0007669"/>
    <property type="project" value="TreeGrafter"/>
</dbReference>
<dbReference type="FunFam" id="3.30.420.40:FF:000007">
    <property type="entry name" value="Glycerol kinase"/>
    <property type="match status" value="1"/>
</dbReference>
<evidence type="ECO:0000256" key="2">
    <source>
        <dbReference type="ARBA" id="ARBA00009156"/>
    </source>
</evidence>
<evidence type="ECO:0000256" key="1">
    <source>
        <dbReference type="ARBA" id="ARBA00005190"/>
    </source>
</evidence>
<evidence type="ECO:0000256" key="7">
    <source>
        <dbReference type="ARBA" id="ARBA00022798"/>
    </source>
</evidence>
<name>A0A368L4H2_9BURK</name>
<evidence type="ECO:0000256" key="6">
    <source>
        <dbReference type="ARBA" id="ARBA00022777"/>
    </source>
</evidence>
<dbReference type="FunFam" id="3.30.420.40:FF:000008">
    <property type="entry name" value="Glycerol kinase"/>
    <property type="match status" value="1"/>
</dbReference>
<dbReference type="GO" id="GO:0004370">
    <property type="term" value="F:glycerol kinase activity"/>
    <property type="evidence" value="ECO:0007669"/>
    <property type="project" value="UniProtKB-EC"/>
</dbReference>
<evidence type="ECO:0000313" key="14">
    <source>
        <dbReference type="EMBL" id="RCS58467.1"/>
    </source>
</evidence>
<dbReference type="EC" id="2.7.1.30" evidence="3"/>
<comment type="similarity">
    <text evidence="2 11">Belongs to the FGGY kinase family.</text>
</comment>
<dbReference type="Pfam" id="PF02782">
    <property type="entry name" value="FGGY_C"/>
    <property type="match status" value="1"/>
</dbReference>
<protein>
    <recommendedName>
        <fullName evidence="3">glycerol kinase</fullName>
        <ecNumber evidence="3">2.7.1.30</ecNumber>
    </recommendedName>
    <alternativeName>
        <fullName evidence="9">ATP:glycerol 3-phosphotransferase</fullName>
    </alternativeName>
</protein>
<dbReference type="PANTHER" id="PTHR10196:SF69">
    <property type="entry name" value="GLYCEROL KINASE"/>
    <property type="match status" value="1"/>
</dbReference>
<evidence type="ECO:0000256" key="3">
    <source>
        <dbReference type="ARBA" id="ARBA00012099"/>
    </source>
</evidence>
<dbReference type="InterPro" id="IPR000577">
    <property type="entry name" value="Carb_kinase_FGGY"/>
</dbReference>
<evidence type="ECO:0000256" key="8">
    <source>
        <dbReference type="ARBA" id="ARBA00022840"/>
    </source>
</evidence>
<dbReference type="PANTHER" id="PTHR10196">
    <property type="entry name" value="SUGAR KINASE"/>
    <property type="match status" value="1"/>
</dbReference>
<comment type="pathway">
    <text evidence="1">Polyol metabolism; glycerol degradation via glycerol kinase pathway; sn-glycerol 3-phosphate from glycerol: step 1/1.</text>
</comment>
<dbReference type="InterPro" id="IPR018484">
    <property type="entry name" value="FGGY_N"/>
</dbReference>
<dbReference type="InterPro" id="IPR018485">
    <property type="entry name" value="FGGY_C"/>
</dbReference>
<dbReference type="Proteomes" id="UP000252357">
    <property type="component" value="Unassembled WGS sequence"/>
</dbReference>
<dbReference type="GO" id="GO:0006072">
    <property type="term" value="P:glycerol-3-phosphate metabolic process"/>
    <property type="evidence" value="ECO:0007669"/>
    <property type="project" value="InterPro"/>
</dbReference>
<evidence type="ECO:0000313" key="15">
    <source>
        <dbReference type="Proteomes" id="UP000252357"/>
    </source>
</evidence>
<dbReference type="NCBIfam" id="NF000756">
    <property type="entry name" value="PRK00047.1"/>
    <property type="match status" value="1"/>
</dbReference>
<feature type="domain" description="Carbohydrate kinase FGGY C-terminal" evidence="13">
    <location>
        <begin position="264"/>
        <end position="454"/>
    </location>
</feature>
<sequence>MATPHFIALDQGTTSSRALRFAYDTQSQQVQLLAQQQQEFNQSFPQSGWVEHDPLEIWSSQLACLCQVLSSHQAEKVAAIGITNQRETLVVWDRATSQPIYPAIVWQDRRTSPWCQQQRELGLEDLVRAKTGLVLDPYFSASKLVWILAHVPNARAAANRGDLACGTIDSWLLWMLTGGKVHATDVTNASRTMLFNIHTGEWDQDLLKQWQIPASLLPQVQYSAAHYGTTATSVVGQEIPICGVVGDQQSALFGQHCLAPGDVKNTYGTGCFMLLHTGPQARYSKHHLLTTRAAQWDAQPQFALEGSVFMGGAVVQWLRDGLGIIKASGDIEKLANAVSDSGGVVLVPAFAGLGAPYWDAEARGAVYGLTRGTTNAHLARAALDAIALQCVDLMQAMQADLAEGETISALRVDGGATHNHLLMQLQADLLQLPVLRPTISETTALGAASLAAVGSGWRAAATPWQLTMETVTPRQDPQRQQEMATLRARWSRAIAATQAFSQTATG</sequence>
<keyword evidence="7" id="KW-0319">Glycerol metabolism</keyword>
<comment type="catalytic activity">
    <reaction evidence="10">
        <text>glycerol + ATP = sn-glycerol 3-phosphate + ADP + H(+)</text>
        <dbReference type="Rhea" id="RHEA:21644"/>
        <dbReference type="ChEBI" id="CHEBI:15378"/>
        <dbReference type="ChEBI" id="CHEBI:17754"/>
        <dbReference type="ChEBI" id="CHEBI:30616"/>
        <dbReference type="ChEBI" id="CHEBI:57597"/>
        <dbReference type="ChEBI" id="CHEBI:456216"/>
        <dbReference type="EC" id="2.7.1.30"/>
    </reaction>
</comment>
<dbReference type="SUPFAM" id="SSF53067">
    <property type="entry name" value="Actin-like ATPase domain"/>
    <property type="match status" value="2"/>
</dbReference>
<dbReference type="GO" id="GO:0005829">
    <property type="term" value="C:cytosol"/>
    <property type="evidence" value="ECO:0007669"/>
    <property type="project" value="TreeGrafter"/>
</dbReference>
<dbReference type="CDD" id="cd07786">
    <property type="entry name" value="FGGY_EcGK_like"/>
    <property type="match status" value="1"/>
</dbReference>
<dbReference type="Pfam" id="PF00370">
    <property type="entry name" value="FGGY_N"/>
    <property type="match status" value="1"/>
</dbReference>
<evidence type="ECO:0000256" key="11">
    <source>
        <dbReference type="RuleBase" id="RU003733"/>
    </source>
</evidence>
<evidence type="ECO:0000256" key="5">
    <source>
        <dbReference type="ARBA" id="ARBA00022741"/>
    </source>
</evidence>